<dbReference type="EMBL" id="JANCYU010000067">
    <property type="protein sequence ID" value="KAK4528660.1"/>
    <property type="molecule type" value="Genomic_DNA"/>
</dbReference>
<evidence type="ECO:0008006" key="5">
    <source>
        <dbReference type="Google" id="ProtNLM"/>
    </source>
</evidence>
<feature type="coiled-coil region" evidence="1">
    <location>
        <begin position="138"/>
        <end position="176"/>
    </location>
</feature>
<dbReference type="AlphaFoldDB" id="A0AAV9IMK4"/>
<protein>
    <recommendedName>
        <fullName evidence="5">BLOC-1-related complex subunit 5</fullName>
    </recommendedName>
</protein>
<sequence length="233" mass="26397">MGQRWSQSNSKEESSSDTNQVVTVHPPPSSSTEHSQSPTVKNRRRETTTTTTTTTTQHPLLQQLEQLDAIHPLQQDNSNEIRLIQETKQLADMAIVKRFYSGNTVGLKGLLSSQDEKRPISFHSPSLHEIAAVKRHIVQSVTTRQEQLQAQADRAMEKTKQVQQQLENKADQLRRVSTGIRQIEKLLITLCDCQELLARSLELTVELSNRATTEEGKPICSFREYLHVHAPDL</sequence>
<feature type="region of interest" description="Disordered" evidence="2">
    <location>
        <begin position="1"/>
        <end position="58"/>
    </location>
</feature>
<gene>
    <name evidence="3" type="ORF">GAYE_SCF62G6605</name>
</gene>
<feature type="compositionally biased region" description="Polar residues" evidence="2">
    <location>
        <begin position="30"/>
        <end position="40"/>
    </location>
</feature>
<accession>A0AAV9IMK4</accession>
<name>A0AAV9IMK4_9RHOD</name>
<comment type="caution">
    <text evidence="3">The sequence shown here is derived from an EMBL/GenBank/DDBJ whole genome shotgun (WGS) entry which is preliminary data.</text>
</comment>
<keyword evidence="1" id="KW-0175">Coiled coil</keyword>
<keyword evidence="4" id="KW-1185">Reference proteome</keyword>
<dbReference type="Proteomes" id="UP001300502">
    <property type="component" value="Unassembled WGS sequence"/>
</dbReference>
<evidence type="ECO:0000313" key="4">
    <source>
        <dbReference type="Proteomes" id="UP001300502"/>
    </source>
</evidence>
<proteinExistence type="predicted"/>
<evidence type="ECO:0000256" key="2">
    <source>
        <dbReference type="SAM" id="MobiDB-lite"/>
    </source>
</evidence>
<evidence type="ECO:0000256" key="1">
    <source>
        <dbReference type="SAM" id="Coils"/>
    </source>
</evidence>
<organism evidence="3 4">
    <name type="scientific">Galdieria yellowstonensis</name>
    <dbReference type="NCBI Taxonomy" id="3028027"/>
    <lineage>
        <taxon>Eukaryota</taxon>
        <taxon>Rhodophyta</taxon>
        <taxon>Bangiophyceae</taxon>
        <taxon>Galdieriales</taxon>
        <taxon>Galdieriaceae</taxon>
        <taxon>Galdieria</taxon>
    </lineage>
</organism>
<reference evidence="3 4" key="1">
    <citation type="submission" date="2022-07" db="EMBL/GenBank/DDBJ databases">
        <title>Genome-wide signatures of adaptation to extreme environments.</title>
        <authorList>
            <person name="Cho C.H."/>
            <person name="Yoon H.S."/>
        </authorList>
    </citation>
    <scope>NUCLEOTIDE SEQUENCE [LARGE SCALE GENOMIC DNA]</scope>
    <source>
        <strain evidence="3 4">108.79 E11</strain>
    </source>
</reference>
<evidence type="ECO:0000313" key="3">
    <source>
        <dbReference type="EMBL" id="KAK4528660.1"/>
    </source>
</evidence>